<feature type="compositionally biased region" description="Low complexity" evidence="1">
    <location>
        <begin position="59"/>
        <end position="88"/>
    </location>
</feature>
<keyword evidence="3" id="KW-1185">Reference proteome</keyword>
<feature type="compositionally biased region" description="Basic and acidic residues" evidence="1">
    <location>
        <begin position="1"/>
        <end position="15"/>
    </location>
</feature>
<evidence type="ECO:0000313" key="2">
    <source>
        <dbReference type="EMBL" id="KAG2565062.1"/>
    </source>
</evidence>
<reference evidence="2" key="1">
    <citation type="submission" date="2020-05" db="EMBL/GenBank/DDBJ databases">
        <title>WGS assembly of Panicum virgatum.</title>
        <authorList>
            <person name="Lovell J.T."/>
            <person name="Jenkins J."/>
            <person name="Shu S."/>
            <person name="Juenger T.E."/>
            <person name="Schmutz J."/>
        </authorList>
    </citation>
    <scope>NUCLEOTIDE SEQUENCE</scope>
    <source>
        <strain evidence="2">AP13</strain>
    </source>
</reference>
<organism evidence="2 3">
    <name type="scientific">Panicum virgatum</name>
    <name type="common">Blackwell switchgrass</name>
    <dbReference type="NCBI Taxonomy" id="38727"/>
    <lineage>
        <taxon>Eukaryota</taxon>
        <taxon>Viridiplantae</taxon>
        <taxon>Streptophyta</taxon>
        <taxon>Embryophyta</taxon>
        <taxon>Tracheophyta</taxon>
        <taxon>Spermatophyta</taxon>
        <taxon>Magnoliopsida</taxon>
        <taxon>Liliopsida</taxon>
        <taxon>Poales</taxon>
        <taxon>Poaceae</taxon>
        <taxon>PACMAD clade</taxon>
        <taxon>Panicoideae</taxon>
        <taxon>Panicodae</taxon>
        <taxon>Paniceae</taxon>
        <taxon>Panicinae</taxon>
        <taxon>Panicum</taxon>
        <taxon>Panicum sect. Hiantes</taxon>
    </lineage>
</organism>
<dbReference type="EMBL" id="CM029050">
    <property type="protein sequence ID" value="KAG2565062.1"/>
    <property type="molecule type" value="Genomic_DNA"/>
</dbReference>
<dbReference type="AlphaFoldDB" id="A0A8T0PXG7"/>
<gene>
    <name evidence="2" type="ORF">PVAP13_7NG057356</name>
</gene>
<accession>A0A8T0PXG7</accession>
<feature type="compositionally biased region" description="Pro residues" evidence="1">
    <location>
        <begin position="44"/>
        <end position="53"/>
    </location>
</feature>
<evidence type="ECO:0000313" key="3">
    <source>
        <dbReference type="Proteomes" id="UP000823388"/>
    </source>
</evidence>
<proteinExistence type="predicted"/>
<comment type="caution">
    <text evidence="2">The sequence shown here is derived from an EMBL/GenBank/DDBJ whole genome shotgun (WGS) entry which is preliminary data.</text>
</comment>
<protein>
    <submittedName>
        <fullName evidence="2">Uncharacterized protein</fullName>
    </submittedName>
</protein>
<evidence type="ECO:0000256" key="1">
    <source>
        <dbReference type="SAM" id="MobiDB-lite"/>
    </source>
</evidence>
<feature type="region of interest" description="Disordered" evidence="1">
    <location>
        <begin position="1"/>
        <end position="93"/>
    </location>
</feature>
<name>A0A8T0PXG7_PANVG</name>
<sequence>MRLRFRQHDRAERLASPRGQLPGQVRPHPRRGGRRRRGRTAGPAPAPWRPPGEPGGWWTSRSTSAARRSPRTGAFSPPAPQSSWPSSSALGLRTLPPPARVCASTTWSRWCSGLCSTSSTPTHSLS</sequence>
<feature type="compositionally biased region" description="Basic residues" evidence="1">
    <location>
        <begin position="27"/>
        <end position="39"/>
    </location>
</feature>
<dbReference type="Proteomes" id="UP000823388">
    <property type="component" value="Chromosome 7N"/>
</dbReference>